<dbReference type="EMBL" id="CAXAMM010011112">
    <property type="protein sequence ID" value="CAK9025052.1"/>
    <property type="molecule type" value="Genomic_DNA"/>
</dbReference>
<dbReference type="SUPFAM" id="SSF109604">
    <property type="entry name" value="HD-domain/PDEase-like"/>
    <property type="match status" value="1"/>
</dbReference>
<protein>
    <submittedName>
        <fullName evidence="2">Uncharacterized protein</fullName>
    </submittedName>
</protein>
<evidence type="ECO:0000313" key="2">
    <source>
        <dbReference type="EMBL" id="CAK9025052.1"/>
    </source>
</evidence>
<reference evidence="2 3" key="1">
    <citation type="submission" date="2024-02" db="EMBL/GenBank/DDBJ databases">
        <authorList>
            <person name="Chen Y."/>
            <person name="Shah S."/>
            <person name="Dougan E. K."/>
            <person name="Thang M."/>
            <person name="Chan C."/>
        </authorList>
    </citation>
    <scope>NUCLEOTIDE SEQUENCE [LARGE SCALE GENOMIC DNA]</scope>
</reference>
<feature type="compositionally biased region" description="Basic and acidic residues" evidence="1">
    <location>
        <begin position="74"/>
        <end position="87"/>
    </location>
</feature>
<gene>
    <name evidence="2" type="ORF">SCF082_LOCUS16894</name>
</gene>
<dbReference type="Proteomes" id="UP001642464">
    <property type="component" value="Unassembled WGS sequence"/>
</dbReference>
<evidence type="ECO:0000256" key="1">
    <source>
        <dbReference type="SAM" id="MobiDB-lite"/>
    </source>
</evidence>
<evidence type="ECO:0000313" key="3">
    <source>
        <dbReference type="Proteomes" id="UP001642464"/>
    </source>
</evidence>
<keyword evidence="3" id="KW-1185">Reference proteome</keyword>
<sequence>MPDQLFHFQHAKRGDREHFELAKSQTGFLQFVCIPLWQELVRLETLVQNGLQPVMPRKSMSLNPPSAYAHAAHAAHESRESNRRRQVEPLNLMPELRESHTMSMGETDPSGPKLNHSSSFQLGVAVRLLAECQDNLLAWQNLQSLPNAVNEEP</sequence>
<organism evidence="2 3">
    <name type="scientific">Durusdinium trenchii</name>
    <dbReference type="NCBI Taxonomy" id="1381693"/>
    <lineage>
        <taxon>Eukaryota</taxon>
        <taxon>Sar</taxon>
        <taxon>Alveolata</taxon>
        <taxon>Dinophyceae</taxon>
        <taxon>Suessiales</taxon>
        <taxon>Symbiodiniaceae</taxon>
        <taxon>Durusdinium</taxon>
    </lineage>
</organism>
<dbReference type="Gene3D" id="1.10.1300.10">
    <property type="entry name" value="3'5'-cyclic nucleotide phosphodiesterase, catalytic domain"/>
    <property type="match status" value="1"/>
</dbReference>
<feature type="region of interest" description="Disordered" evidence="1">
    <location>
        <begin position="64"/>
        <end position="87"/>
    </location>
</feature>
<dbReference type="InterPro" id="IPR036971">
    <property type="entry name" value="PDEase_catalytic_dom_sf"/>
</dbReference>
<proteinExistence type="predicted"/>
<accession>A0ABP0KEL5</accession>
<comment type="caution">
    <text evidence="2">The sequence shown here is derived from an EMBL/GenBank/DDBJ whole genome shotgun (WGS) entry which is preliminary data.</text>
</comment>
<name>A0ABP0KEL5_9DINO</name>